<dbReference type="SMART" id="SM00256">
    <property type="entry name" value="FBOX"/>
    <property type="match status" value="1"/>
</dbReference>
<dbReference type="Pfam" id="PF07734">
    <property type="entry name" value="FBA_1"/>
    <property type="match status" value="1"/>
</dbReference>
<organism evidence="3 4">
    <name type="scientific">Oldenlandia corymbosa var. corymbosa</name>
    <dbReference type="NCBI Taxonomy" id="529605"/>
    <lineage>
        <taxon>Eukaryota</taxon>
        <taxon>Viridiplantae</taxon>
        <taxon>Streptophyta</taxon>
        <taxon>Embryophyta</taxon>
        <taxon>Tracheophyta</taxon>
        <taxon>Spermatophyta</taxon>
        <taxon>Magnoliopsida</taxon>
        <taxon>eudicotyledons</taxon>
        <taxon>Gunneridae</taxon>
        <taxon>Pentapetalae</taxon>
        <taxon>asterids</taxon>
        <taxon>lamiids</taxon>
        <taxon>Gentianales</taxon>
        <taxon>Rubiaceae</taxon>
        <taxon>Rubioideae</taxon>
        <taxon>Spermacoceae</taxon>
        <taxon>Hedyotis-Oldenlandia complex</taxon>
        <taxon>Oldenlandia</taxon>
    </lineage>
</organism>
<evidence type="ECO:0000313" key="4">
    <source>
        <dbReference type="Proteomes" id="UP001161247"/>
    </source>
</evidence>
<dbReference type="InterPro" id="IPR050796">
    <property type="entry name" value="SCF_F-box_component"/>
</dbReference>
<reference evidence="3" key="1">
    <citation type="submission" date="2023-03" db="EMBL/GenBank/DDBJ databases">
        <authorList>
            <person name="Julca I."/>
        </authorList>
    </citation>
    <scope>NUCLEOTIDE SEQUENCE</scope>
</reference>
<dbReference type="InterPro" id="IPR006527">
    <property type="entry name" value="F-box-assoc_dom_typ1"/>
</dbReference>
<dbReference type="Gene3D" id="1.20.1280.50">
    <property type="match status" value="1"/>
</dbReference>
<dbReference type="PANTHER" id="PTHR31672:SF13">
    <property type="entry name" value="F-BOX PROTEIN CPR30-LIKE"/>
    <property type="match status" value="1"/>
</dbReference>
<dbReference type="NCBIfam" id="TIGR01640">
    <property type="entry name" value="F_box_assoc_1"/>
    <property type="match status" value="1"/>
</dbReference>
<dbReference type="CDD" id="cd22157">
    <property type="entry name" value="F-box_AtFBW1-like"/>
    <property type="match status" value="1"/>
</dbReference>
<dbReference type="SUPFAM" id="SSF81383">
    <property type="entry name" value="F-box domain"/>
    <property type="match status" value="1"/>
</dbReference>
<evidence type="ECO:0000313" key="3">
    <source>
        <dbReference type="EMBL" id="CAI9088774.1"/>
    </source>
</evidence>
<dbReference type="Pfam" id="PF00646">
    <property type="entry name" value="F-box"/>
    <property type="match status" value="1"/>
</dbReference>
<dbReference type="InterPro" id="IPR036047">
    <property type="entry name" value="F-box-like_dom_sf"/>
</dbReference>
<protein>
    <submittedName>
        <fullName evidence="3">OLC1v1023198C1</fullName>
    </submittedName>
</protein>
<name>A0AAV1BZF4_OLDCO</name>
<accession>A0AAV1BZF4</accession>
<dbReference type="Proteomes" id="UP001161247">
    <property type="component" value="Chromosome 1"/>
</dbReference>
<gene>
    <name evidence="3" type="ORF">OLC1_LOCUS1270</name>
</gene>
<dbReference type="InterPro" id="IPR001810">
    <property type="entry name" value="F-box_dom"/>
</dbReference>
<sequence>MPPKRKGRRSHPSPRKAEPTSDEAVDGKLPKTLIISQILARLPVKSIVRFKCVCKTWRTLFSSPQFIAMHFRKTSENPANHSLIIHSMDEEFYHNMSVLNVNSTEKEPVCVVNPFPVVLYQMDLVGSVNGMVCLACPPAGNTIVLWNPAMNLWKEIQLSKMRLSVSGEQPGEYSIGFGYDEATDDYKIVLRSCAEVYSVKKNSWKRVKLNFQFKVSQTKTEVIAKGIPCWTGFIADGSNKNNFTEVLLWFDLKNDVFKHVSMPKFAGDSLAEAKFVEWKETPKGTLFLYEPVTNGIKEHSVSGAQKASFEAFSYIESLVHIEGMELVKEQDRDKYCFKDISIFNCFKDVTIIDSQGIHYIIDLTIPETS</sequence>
<feature type="region of interest" description="Disordered" evidence="1">
    <location>
        <begin position="1"/>
        <end position="24"/>
    </location>
</feature>
<feature type="compositionally biased region" description="Basic residues" evidence="1">
    <location>
        <begin position="1"/>
        <end position="14"/>
    </location>
</feature>
<evidence type="ECO:0000259" key="2">
    <source>
        <dbReference type="SMART" id="SM00256"/>
    </source>
</evidence>
<feature type="compositionally biased region" description="Basic and acidic residues" evidence="1">
    <location>
        <begin position="15"/>
        <end position="24"/>
    </location>
</feature>
<dbReference type="AlphaFoldDB" id="A0AAV1BZF4"/>
<feature type="domain" description="F-box" evidence="2">
    <location>
        <begin position="29"/>
        <end position="70"/>
    </location>
</feature>
<proteinExistence type="predicted"/>
<keyword evidence="4" id="KW-1185">Reference proteome</keyword>
<dbReference type="EMBL" id="OX459118">
    <property type="protein sequence ID" value="CAI9088774.1"/>
    <property type="molecule type" value="Genomic_DNA"/>
</dbReference>
<dbReference type="PANTHER" id="PTHR31672">
    <property type="entry name" value="BNACNNG10540D PROTEIN"/>
    <property type="match status" value="1"/>
</dbReference>
<evidence type="ECO:0000256" key="1">
    <source>
        <dbReference type="SAM" id="MobiDB-lite"/>
    </source>
</evidence>
<dbReference type="InterPro" id="IPR017451">
    <property type="entry name" value="F-box-assoc_interact_dom"/>
</dbReference>